<dbReference type="AlphaFoldDB" id="A0A4R3VLV7"/>
<comment type="caution">
    <text evidence="2">The sequence shown here is derived from an EMBL/GenBank/DDBJ whole genome shotgun (WGS) entry which is preliminary data.</text>
</comment>
<accession>A0A4R3VLV7</accession>
<feature type="chain" id="PRO_5020909743" description="Lumazine-binding protein" evidence="1">
    <location>
        <begin position="27"/>
        <end position="141"/>
    </location>
</feature>
<keyword evidence="3" id="KW-1185">Reference proteome</keyword>
<dbReference type="SUPFAM" id="SSF54427">
    <property type="entry name" value="NTF2-like"/>
    <property type="match status" value="1"/>
</dbReference>
<dbReference type="OrthoDB" id="764454at2"/>
<dbReference type="RefSeq" id="WP_132779338.1">
    <property type="nucleotide sequence ID" value="NZ_SMBZ01000089.1"/>
</dbReference>
<dbReference type="Gene3D" id="3.10.450.50">
    <property type="match status" value="1"/>
</dbReference>
<feature type="signal peptide" evidence="1">
    <location>
        <begin position="1"/>
        <end position="26"/>
    </location>
</feature>
<gene>
    <name evidence="2" type="ORF">EDC17_10896</name>
</gene>
<evidence type="ECO:0008006" key="4">
    <source>
        <dbReference type="Google" id="ProtNLM"/>
    </source>
</evidence>
<evidence type="ECO:0000256" key="1">
    <source>
        <dbReference type="SAM" id="SignalP"/>
    </source>
</evidence>
<keyword evidence="1" id="KW-0732">Signal</keyword>
<dbReference type="Proteomes" id="UP000295197">
    <property type="component" value="Unassembled WGS sequence"/>
</dbReference>
<proteinExistence type="predicted"/>
<organism evidence="2 3">
    <name type="scientific">Sphingobacterium alimentarium</name>
    <dbReference type="NCBI Taxonomy" id="797292"/>
    <lineage>
        <taxon>Bacteria</taxon>
        <taxon>Pseudomonadati</taxon>
        <taxon>Bacteroidota</taxon>
        <taxon>Sphingobacteriia</taxon>
        <taxon>Sphingobacteriales</taxon>
        <taxon>Sphingobacteriaceae</taxon>
        <taxon>Sphingobacterium</taxon>
    </lineage>
</organism>
<evidence type="ECO:0000313" key="3">
    <source>
        <dbReference type="Proteomes" id="UP000295197"/>
    </source>
</evidence>
<dbReference type="InterPro" id="IPR032710">
    <property type="entry name" value="NTF2-like_dom_sf"/>
</dbReference>
<protein>
    <recommendedName>
        <fullName evidence="4">Lumazine-binding protein</fullName>
    </recommendedName>
</protein>
<reference evidence="2 3" key="1">
    <citation type="submission" date="2019-03" db="EMBL/GenBank/DDBJ databases">
        <title>Genomic Encyclopedia of Type Strains, Phase IV (KMG-IV): sequencing the most valuable type-strain genomes for metagenomic binning, comparative biology and taxonomic classification.</title>
        <authorList>
            <person name="Goeker M."/>
        </authorList>
    </citation>
    <scope>NUCLEOTIDE SEQUENCE [LARGE SCALE GENOMIC DNA]</scope>
    <source>
        <strain evidence="2 3">DSM 22362</strain>
    </source>
</reference>
<sequence>MKKIVLSLVSAFMMVISLSSFTNANANPLREKDSKSIMIAYVETIVSGYDKYHKYLFTEDFEHYNASSNMKFKKKPYLKFLNDTKGLKFNCQTSYQIMDETGKSCVAKATLTFKNFTRVDYITLNKTDDGWKVSKVVTTYP</sequence>
<evidence type="ECO:0000313" key="2">
    <source>
        <dbReference type="EMBL" id="TCV04840.1"/>
    </source>
</evidence>
<dbReference type="EMBL" id="SMBZ01000089">
    <property type="protein sequence ID" value="TCV04840.1"/>
    <property type="molecule type" value="Genomic_DNA"/>
</dbReference>
<name>A0A4R3VLV7_9SPHI</name>